<protein>
    <submittedName>
        <fullName evidence="1">Uncharacterized protein</fullName>
    </submittedName>
</protein>
<accession>A0AB33BAX4</accession>
<dbReference type="AlphaFoldDB" id="A0AB33BAX4"/>
<gene>
    <name evidence="1" type="ORF">IEC338SC_2677</name>
</gene>
<evidence type="ECO:0000313" key="1">
    <source>
        <dbReference type="EMBL" id="AMX19803.1"/>
    </source>
</evidence>
<dbReference type="Proteomes" id="UP000076152">
    <property type="component" value="Chromosome"/>
</dbReference>
<sequence>MFMFLLAGRITAQKSPAKYRLLAGLFISLLSKNKLSYKLLKSNKNLFTAVNITVIQDDY</sequence>
<dbReference type="EMBL" id="CP015145">
    <property type="protein sequence ID" value="AMX19803.1"/>
    <property type="molecule type" value="Genomic_DNA"/>
</dbReference>
<proteinExistence type="predicted"/>
<name>A0AB33BAX4_ACIPI</name>
<evidence type="ECO:0000313" key="2">
    <source>
        <dbReference type="Proteomes" id="UP000076152"/>
    </source>
</evidence>
<organism evidence="1 2">
    <name type="scientific">Acinetobacter pittii</name>
    <name type="common">Acinetobacter genomosp. 3</name>
    <dbReference type="NCBI Taxonomy" id="48296"/>
    <lineage>
        <taxon>Bacteria</taxon>
        <taxon>Pseudomonadati</taxon>
        <taxon>Pseudomonadota</taxon>
        <taxon>Gammaproteobacteria</taxon>
        <taxon>Moraxellales</taxon>
        <taxon>Moraxellaceae</taxon>
        <taxon>Acinetobacter</taxon>
        <taxon>Acinetobacter calcoaceticus/baumannii complex</taxon>
    </lineage>
</organism>
<reference evidence="1 2" key="1">
    <citation type="submission" date="2016-04" db="EMBL/GenBank/DDBJ databases">
        <title>Complete genome sequencing of OXA-72 bearing Acinetobacter pittii strain IEC338SC.</title>
        <authorList>
            <person name="Brasiliense D.M."/>
            <person name="Lima K.V."/>
            <person name="Souza C.O."/>
            <person name="Dutra L.G."/>
            <person name="Mamizuka E.M."/>
            <person name="Perez-Chaparro P.J."/>
            <person name="McCulloch J.A."/>
        </authorList>
    </citation>
    <scope>NUCLEOTIDE SEQUENCE [LARGE SCALE GENOMIC DNA]</scope>
    <source>
        <strain evidence="1 2">IEC338SC</strain>
    </source>
</reference>